<evidence type="ECO:0000313" key="9">
    <source>
        <dbReference type="EMBL" id="MBF8438048.1"/>
    </source>
</evidence>
<organism evidence="9 10">
    <name type="scientific">Halonatronomonas betaini</name>
    <dbReference type="NCBI Taxonomy" id="2778430"/>
    <lineage>
        <taxon>Bacteria</taxon>
        <taxon>Bacillati</taxon>
        <taxon>Bacillota</taxon>
        <taxon>Clostridia</taxon>
        <taxon>Halanaerobiales</taxon>
        <taxon>Halarsenatibacteraceae</taxon>
        <taxon>Halonatronomonas</taxon>
    </lineage>
</organism>
<evidence type="ECO:0000256" key="3">
    <source>
        <dbReference type="ARBA" id="ARBA00022475"/>
    </source>
</evidence>
<feature type="transmembrane region" description="Helical" evidence="7">
    <location>
        <begin position="178"/>
        <end position="198"/>
    </location>
</feature>
<comment type="caution">
    <text evidence="9">The sequence shown here is derived from an EMBL/GenBank/DDBJ whole genome shotgun (WGS) entry which is preliminary data.</text>
</comment>
<dbReference type="Pfam" id="PF19300">
    <property type="entry name" value="BPD_transp_1_N"/>
    <property type="match status" value="1"/>
</dbReference>
<dbReference type="PANTHER" id="PTHR43163">
    <property type="entry name" value="DIPEPTIDE TRANSPORT SYSTEM PERMEASE PROTEIN DPPB-RELATED"/>
    <property type="match status" value="1"/>
</dbReference>
<evidence type="ECO:0000256" key="2">
    <source>
        <dbReference type="ARBA" id="ARBA00022448"/>
    </source>
</evidence>
<keyword evidence="5 7" id="KW-1133">Transmembrane helix</keyword>
<evidence type="ECO:0000256" key="1">
    <source>
        <dbReference type="ARBA" id="ARBA00004651"/>
    </source>
</evidence>
<protein>
    <submittedName>
        <fullName evidence="9">ABC transporter permease</fullName>
    </submittedName>
</protein>
<evidence type="ECO:0000256" key="5">
    <source>
        <dbReference type="ARBA" id="ARBA00022989"/>
    </source>
</evidence>
<gene>
    <name evidence="9" type="ORF">I0Q91_13230</name>
</gene>
<dbReference type="AlphaFoldDB" id="A0A931AS78"/>
<dbReference type="GO" id="GO:0055085">
    <property type="term" value="P:transmembrane transport"/>
    <property type="evidence" value="ECO:0007669"/>
    <property type="project" value="InterPro"/>
</dbReference>
<dbReference type="InterPro" id="IPR000515">
    <property type="entry name" value="MetI-like"/>
</dbReference>
<dbReference type="EMBL" id="JADPIE010000009">
    <property type="protein sequence ID" value="MBF8438048.1"/>
    <property type="molecule type" value="Genomic_DNA"/>
</dbReference>
<dbReference type="PROSITE" id="PS50928">
    <property type="entry name" value="ABC_TM1"/>
    <property type="match status" value="1"/>
</dbReference>
<feature type="domain" description="ABC transmembrane type-1" evidence="8">
    <location>
        <begin position="96"/>
        <end position="304"/>
    </location>
</feature>
<comment type="subcellular location">
    <subcellularLocation>
        <location evidence="1 7">Cell membrane</location>
        <topology evidence="1 7">Multi-pass membrane protein</topology>
    </subcellularLocation>
</comment>
<dbReference type="CDD" id="cd06261">
    <property type="entry name" value="TM_PBP2"/>
    <property type="match status" value="1"/>
</dbReference>
<feature type="transmembrane region" description="Helical" evidence="7">
    <location>
        <begin position="239"/>
        <end position="261"/>
    </location>
</feature>
<keyword evidence="4 7" id="KW-0812">Transmembrane</keyword>
<feature type="transmembrane region" description="Helical" evidence="7">
    <location>
        <begin position="283"/>
        <end position="311"/>
    </location>
</feature>
<dbReference type="GO" id="GO:0005886">
    <property type="term" value="C:plasma membrane"/>
    <property type="evidence" value="ECO:0007669"/>
    <property type="project" value="UniProtKB-SubCell"/>
</dbReference>
<dbReference type="InterPro" id="IPR035906">
    <property type="entry name" value="MetI-like_sf"/>
</dbReference>
<evidence type="ECO:0000313" key="10">
    <source>
        <dbReference type="Proteomes" id="UP000621436"/>
    </source>
</evidence>
<accession>A0A931AS78</accession>
<dbReference type="PANTHER" id="PTHR43163:SF6">
    <property type="entry name" value="DIPEPTIDE TRANSPORT SYSTEM PERMEASE PROTEIN DPPB-RELATED"/>
    <property type="match status" value="1"/>
</dbReference>
<keyword evidence="3" id="KW-1003">Cell membrane</keyword>
<reference evidence="9" key="1">
    <citation type="submission" date="2020-11" db="EMBL/GenBank/DDBJ databases">
        <title>Halonatronomonas betainensis gen. nov., sp. nov. a novel haloalkaliphilic representative of the family Halanaerobiacae capable of betaine degradation.</title>
        <authorList>
            <person name="Boltyanskaya Y."/>
            <person name="Kevbrin V."/>
            <person name="Detkova E."/>
            <person name="Grouzdev D.S."/>
            <person name="Koziaeva V."/>
            <person name="Zhilina T."/>
        </authorList>
    </citation>
    <scope>NUCLEOTIDE SEQUENCE</scope>
    <source>
        <strain evidence="9">Z-7014</strain>
    </source>
</reference>
<evidence type="ECO:0000256" key="6">
    <source>
        <dbReference type="ARBA" id="ARBA00023136"/>
    </source>
</evidence>
<keyword evidence="6 7" id="KW-0472">Membrane</keyword>
<dbReference type="SUPFAM" id="SSF161098">
    <property type="entry name" value="MetI-like"/>
    <property type="match status" value="1"/>
</dbReference>
<dbReference type="Gene3D" id="1.10.3720.10">
    <property type="entry name" value="MetI-like"/>
    <property type="match status" value="1"/>
</dbReference>
<evidence type="ECO:0000259" key="8">
    <source>
        <dbReference type="PROSITE" id="PS50928"/>
    </source>
</evidence>
<keyword evidence="2 7" id="KW-0813">Transport</keyword>
<dbReference type="Proteomes" id="UP000621436">
    <property type="component" value="Unassembled WGS sequence"/>
</dbReference>
<dbReference type="InterPro" id="IPR045621">
    <property type="entry name" value="BPD_transp_1_N"/>
</dbReference>
<dbReference type="RefSeq" id="WP_270455144.1">
    <property type="nucleotide sequence ID" value="NZ_JADPIE010000009.1"/>
</dbReference>
<keyword evidence="10" id="KW-1185">Reference proteome</keyword>
<dbReference type="Pfam" id="PF00528">
    <property type="entry name" value="BPD_transp_1"/>
    <property type="match status" value="1"/>
</dbReference>
<feature type="transmembrane region" description="Helical" evidence="7">
    <location>
        <begin position="12"/>
        <end position="30"/>
    </location>
</feature>
<feature type="transmembrane region" description="Helical" evidence="7">
    <location>
        <begin position="100"/>
        <end position="123"/>
    </location>
</feature>
<proteinExistence type="inferred from homology"/>
<evidence type="ECO:0000256" key="4">
    <source>
        <dbReference type="ARBA" id="ARBA00022692"/>
    </source>
</evidence>
<evidence type="ECO:0000256" key="7">
    <source>
        <dbReference type="RuleBase" id="RU363032"/>
    </source>
</evidence>
<name>A0A931AS78_9FIRM</name>
<feature type="transmembrane region" description="Helical" evidence="7">
    <location>
        <begin position="135"/>
        <end position="158"/>
    </location>
</feature>
<sequence>MHQYLFRRLLQGVPVILIVSLVVFIIINMAPGDPIARLEDPSISREDLEQRYAAMGLDDPLMVRYASWLGDFVRGDFGYSMDSSRQPVANLIRVRIMPTIYLTLGAMILSFIISIPIGILSATKQYSVFDYAATLFAFFGVSIPSFFFGLILLYVFALQLDLMPTGGFQDPTAATTTVWTHLHHAILPVIALGYARAASLTRYMRSSMLEVIKEDYVRTARAKGVKERVVVYKHALRNALIPVITILGLQVPLLFSGAVIIEEVFSWPGIGRLSIRAVWQRNYTVMMATTVIFAILVFFGNLIADMFYVIVDPRIKYD</sequence>
<comment type="similarity">
    <text evidence="7">Belongs to the binding-protein-dependent transport system permease family.</text>
</comment>